<feature type="domain" description="Carrier" evidence="1">
    <location>
        <begin position="2"/>
        <end position="80"/>
    </location>
</feature>
<dbReference type="Pfam" id="PF00550">
    <property type="entry name" value="PP-binding"/>
    <property type="match status" value="1"/>
</dbReference>
<dbReference type="RefSeq" id="WP_342552905.1">
    <property type="nucleotide sequence ID" value="NZ_CP159992.1"/>
</dbReference>
<gene>
    <name evidence="2" type="ORF">ABXS70_00790</name>
</gene>
<protein>
    <submittedName>
        <fullName evidence="2">Acyl carrier protein</fullName>
    </submittedName>
</protein>
<dbReference type="EMBL" id="CP159992">
    <property type="protein sequence ID" value="XCP95325.1"/>
    <property type="molecule type" value="Genomic_DNA"/>
</dbReference>
<reference evidence="2" key="1">
    <citation type="submission" date="2024-05" db="EMBL/GenBank/DDBJ databases">
        <title>Draft genome assemblies of 36 bacteria isolated from hibernating arctic ground squirrels.</title>
        <authorList>
            <person name="McKee H."/>
            <person name="Mullen L."/>
            <person name="Drown D.M."/>
            <person name="Duddleston K.N."/>
        </authorList>
    </citation>
    <scope>NUCLEOTIDE SEQUENCE</scope>
    <source>
        <strain evidence="2">AN1007</strain>
    </source>
</reference>
<dbReference type="InterPro" id="IPR036736">
    <property type="entry name" value="ACP-like_sf"/>
</dbReference>
<name>A0AAU8NBP5_9BACL</name>
<evidence type="ECO:0000259" key="1">
    <source>
        <dbReference type="PROSITE" id="PS50075"/>
    </source>
</evidence>
<dbReference type="Gene3D" id="1.10.1200.10">
    <property type="entry name" value="ACP-like"/>
    <property type="match status" value="1"/>
</dbReference>
<sequence length="89" mass="10038">MSGMITVEQRILQAVDKIMACGTPIPMDQTWFELGVNSIDYIKIMVEIENELDVEIDDERLAYGPSELIGDFRDYVVSLIKGESGHETD</sequence>
<evidence type="ECO:0000313" key="2">
    <source>
        <dbReference type="EMBL" id="XCP95325.1"/>
    </source>
</evidence>
<dbReference type="PROSITE" id="PS50075">
    <property type="entry name" value="CARRIER"/>
    <property type="match status" value="1"/>
</dbReference>
<organism evidence="2">
    <name type="scientific">Paenibacillus sp. AN1007</name>
    <dbReference type="NCBI Taxonomy" id="3151385"/>
    <lineage>
        <taxon>Bacteria</taxon>
        <taxon>Bacillati</taxon>
        <taxon>Bacillota</taxon>
        <taxon>Bacilli</taxon>
        <taxon>Bacillales</taxon>
        <taxon>Paenibacillaceae</taxon>
        <taxon>Paenibacillus</taxon>
    </lineage>
</organism>
<dbReference type="SUPFAM" id="SSF47336">
    <property type="entry name" value="ACP-like"/>
    <property type="match status" value="1"/>
</dbReference>
<dbReference type="InterPro" id="IPR009081">
    <property type="entry name" value="PP-bd_ACP"/>
</dbReference>
<accession>A0AAU8NBP5</accession>
<proteinExistence type="predicted"/>
<dbReference type="AlphaFoldDB" id="A0AAU8NBP5"/>